<evidence type="ECO:0000313" key="3">
    <source>
        <dbReference type="Proteomes" id="UP000432464"/>
    </source>
</evidence>
<protein>
    <submittedName>
        <fullName evidence="2">Uncharacterized protein</fullName>
    </submittedName>
</protein>
<name>A0A6I3L1E1_9NOCA</name>
<dbReference type="RefSeq" id="WP_154790559.1">
    <property type="nucleotide sequence ID" value="NZ_WMBB01000013.1"/>
</dbReference>
<dbReference type="EMBL" id="WMBB01000013">
    <property type="protein sequence ID" value="MTE16112.1"/>
    <property type="molecule type" value="Genomic_DNA"/>
</dbReference>
<proteinExistence type="predicted"/>
<comment type="caution">
    <text evidence="2">The sequence shown here is derived from an EMBL/GenBank/DDBJ whole genome shotgun (WGS) entry which is preliminary data.</text>
</comment>
<gene>
    <name evidence="2" type="ORF">GLP40_25495</name>
</gene>
<evidence type="ECO:0000313" key="2">
    <source>
        <dbReference type="EMBL" id="MTE16112.1"/>
    </source>
</evidence>
<reference evidence="2 3" key="1">
    <citation type="submission" date="2019-11" db="EMBL/GenBank/DDBJ databases">
        <title>Nocardia sp. nov. CT2-14 isolated from soil.</title>
        <authorList>
            <person name="Kanchanasin P."/>
            <person name="Tanasupawat S."/>
            <person name="Yuki M."/>
            <person name="Kudo T."/>
        </authorList>
    </citation>
    <scope>NUCLEOTIDE SEQUENCE [LARGE SCALE GENOMIC DNA]</scope>
    <source>
        <strain evidence="2 3">CT2-14</strain>
    </source>
</reference>
<sequence length="91" mass="9382">MTNFVSFYDNSQCIGGSRAYGNPEIPLAPVASVNWILSTAGRHVITANDGKTTQTLTLDVQPAPAGSTPAKPVPPPAGCSQLDRLLNAGSS</sequence>
<accession>A0A6I3L1E1</accession>
<feature type="region of interest" description="Disordered" evidence="1">
    <location>
        <begin position="60"/>
        <end position="91"/>
    </location>
</feature>
<dbReference type="Proteomes" id="UP000432464">
    <property type="component" value="Unassembled WGS sequence"/>
</dbReference>
<keyword evidence="3" id="KW-1185">Reference proteome</keyword>
<dbReference type="AlphaFoldDB" id="A0A6I3L1E1"/>
<evidence type="ECO:0000256" key="1">
    <source>
        <dbReference type="SAM" id="MobiDB-lite"/>
    </source>
</evidence>
<organism evidence="2 3">
    <name type="scientific">Nocardia aurantiaca</name>
    <dbReference type="NCBI Taxonomy" id="2675850"/>
    <lineage>
        <taxon>Bacteria</taxon>
        <taxon>Bacillati</taxon>
        <taxon>Actinomycetota</taxon>
        <taxon>Actinomycetes</taxon>
        <taxon>Mycobacteriales</taxon>
        <taxon>Nocardiaceae</taxon>
        <taxon>Nocardia</taxon>
    </lineage>
</organism>